<dbReference type="Gene3D" id="3.30.720.110">
    <property type="match status" value="1"/>
</dbReference>
<dbReference type="PANTHER" id="PTHR34109">
    <property type="entry name" value="BNAUNNG04460D PROTEIN-RELATED"/>
    <property type="match status" value="1"/>
</dbReference>
<keyword evidence="3" id="KW-1185">Reference proteome</keyword>
<dbReference type="InterPro" id="IPR037523">
    <property type="entry name" value="VOC_core"/>
</dbReference>
<dbReference type="InterPro" id="IPR004360">
    <property type="entry name" value="Glyas_Fos-R_dOase_dom"/>
</dbReference>
<evidence type="ECO:0000259" key="1">
    <source>
        <dbReference type="PROSITE" id="PS51819"/>
    </source>
</evidence>
<name>A0ABP5LKC8_9ACTN</name>
<organism evidence="2 3">
    <name type="scientific">Actinomadura napierensis</name>
    <dbReference type="NCBI Taxonomy" id="267854"/>
    <lineage>
        <taxon>Bacteria</taxon>
        <taxon>Bacillati</taxon>
        <taxon>Actinomycetota</taxon>
        <taxon>Actinomycetes</taxon>
        <taxon>Streptosporangiales</taxon>
        <taxon>Thermomonosporaceae</taxon>
        <taxon>Actinomadura</taxon>
    </lineage>
</organism>
<protein>
    <submittedName>
        <fullName evidence="2">VOC family protein</fullName>
    </submittedName>
</protein>
<dbReference type="RefSeq" id="WP_344271035.1">
    <property type="nucleotide sequence ID" value="NZ_BAAAMR010000043.1"/>
</dbReference>
<reference evidence="3" key="1">
    <citation type="journal article" date="2019" name="Int. J. Syst. Evol. Microbiol.">
        <title>The Global Catalogue of Microorganisms (GCM) 10K type strain sequencing project: providing services to taxonomists for standard genome sequencing and annotation.</title>
        <authorList>
            <consortium name="The Broad Institute Genomics Platform"/>
            <consortium name="The Broad Institute Genome Sequencing Center for Infectious Disease"/>
            <person name="Wu L."/>
            <person name="Ma J."/>
        </authorList>
    </citation>
    <scope>NUCLEOTIDE SEQUENCE [LARGE SCALE GENOMIC DNA]</scope>
    <source>
        <strain evidence="3">JCM 13850</strain>
    </source>
</reference>
<sequence>MATDFPQAPEGYGTVTPWIVTRDTAALIGFIEEAFGGEELSRMEVDGRIGHAEARIGDSVVLMFDSPFPVETPGLLRLFVDDVDAVVERAVAAGAVVVTRPTELFWGDKVGRVRDPLGNIWWIQERLAELTPEEIGERAMDPKYAEGMAYVQSSLGPALPA</sequence>
<dbReference type="PROSITE" id="PS51819">
    <property type="entry name" value="VOC"/>
    <property type="match status" value="1"/>
</dbReference>
<accession>A0ABP5LKC8</accession>
<dbReference type="SUPFAM" id="SSF54593">
    <property type="entry name" value="Glyoxalase/Bleomycin resistance protein/Dihydroxybiphenyl dioxygenase"/>
    <property type="match status" value="1"/>
</dbReference>
<comment type="caution">
    <text evidence="2">The sequence shown here is derived from an EMBL/GenBank/DDBJ whole genome shotgun (WGS) entry which is preliminary data.</text>
</comment>
<evidence type="ECO:0000313" key="3">
    <source>
        <dbReference type="Proteomes" id="UP001501020"/>
    </source>
</evidence>
<proteinExistence type="predicted"/>
<dbReference type="Proteomes" id="UP001501020">
    <property type="component" value="Unassembled WGS sequence"/>
</dbReference>
<gene>
    <name evidence="2" type="ORF">GCM10009727_47870</name>
</gene>
<feature type="domain" description="VOC" evidence="1">
    <location>
        <begin position="11"/>
        <end position="126"/>
    </location>
</feature>
<dbReference type="EMBL" id="BAAAMR010000043">
    <property type="protein sequence ID" value="GAA2146530.1"/>
    <property type="molecule type" value="Genomic_DNA"/>
</dbReference>
<dbReference type="PANTHER" id="PTHR34109:SF1">
    <property type="entry name" value="VOC DOMAIN-CONTAINING PROTEIN"/>
    <property type="match status" value="1"/>
</dbReference>
<dbReference type="Pfam" id="PF00903">
    <property type="entry name" value="Glyoxalase"/>
    <property type="match status" value="1"/>
</dbReference>
<dbReference type="InterPro" id="IPR029068">
    <property type="entry name" value="Glyas_Bleomycin-R_OHBP_Dase"/>
</dbReference>
<evidence type="ECO:0000313" key="2">
    <source>
        <dbReference type="EMBL" id="GAA2146530.1"/>
    </source>
</evidence>
<dbReference type="Gene3D" id="3.30.720.120">
    <property type="match status" value="1"/>
</dbReference>